<dbReference type="FunCoup" id="A0A7J7DDS2">
    <property type="interactions" value="416"/>
</dbReference>
<organism evidence="2 3">
    <name type="scientific">Tripterygium wilfordii</name>
    <name type="common">Thunder God vine</name>
    <dbReference type="NCBI Taxonomy" id="458696"/>
    <lineage>
        <taxon>Eukaryota</taxon>
        <taxon>Viridiplantae</taxon>
        <taxon>Streptophyta</taxon>
        <taxon>Embryophyta</taxon>
        <taxon>Tracheophyta</taxon>
        <taxon>Spermatophyta</taxon>
        <taxon>Magnoliopsida</taxon>
        <taxon>eudicotyledons</taxon>
        <taxon>Gunneridae</taxon>
        <taxon>Pentapetalae</taxon>
        <taxon>rosids</taxon>
        <taxon>fabids</taxon>
        <taxon>Celastrales</taxon>
        <taxon>Celastraceae</taxon>
        <taxon>Tripterygium</taxon>
    </lineage>
</organism>
<dbReference type="Pfam" id="PF06910">
    <property type="entry name" value="MEA1"/>
    <property type="match status" value="1"/>
</dbReference>
<dbReference type="PANTHER" id="PTHR37175">
    <property type="entry name" value="BNAA08G28800D PROTEIN"/>
    <property type="match status" value="1"/>
</dbReference>
<keyword evidence="3" id="KW-1185">Reference proteome</keyword>
<dbReference type="InParanoid" id="A0A7J7DDS2"/>
<accession>A0A7J7DDS2</accession>
<dbReference type="Proteomes" id="UP000593562">
    <property type="component" value="Unassembled WGS sequence"/>
</dbReference>
<gene>
    <name evidence="2" type="ORF">HS088_TW07G00044</name>
</gene>
<evidence type="ECO:0000313" key="2">
    <source>
        <dbReference type="EMBL" id="KAF5744473.1"/>
    </source>
</evidence>
<feature type="region of interest" description="Disordered" evidence="1">
    <location>
        <begin position="15"/>
        <end position="156"/>
    </location>
</feature>
<dbReference type="OrthoDB" id="1933769at2759"/>
<evidence type="ECO:0000313" key="3">
    <source>
        <dbReference type="Proteomes" id="UP000593562"/>
    </source>
</evidence>
<proteinExistence type="predicted"/>
<dbReference type="AlphaFoldDB" id="A0A7J7DDS2"/>
<dbReference type="EMBL" id="JAAARO010000007">
    <property type="protein sequence ID" value="KAF5744473.1"/>
    <property type="molecule type" value="Genomic_DNA"/>
</dbReference>
<feature type="compositionally biased region" description="Acidic residues" evidence="1">
    <location>
        <begin position="118"/>
        <end position="127"/>
    </location>
</feature>
<protein>
    <submittedName>
        <fullName evidence="2">Uncharacterized protein</fullName>
    </submittedName>
</protein>
<reference evidence="2 3" key="1">
    <citation type="journal article" date="2020" name="Nat. Commun.">
        <title>Genome of Tripterygium wilfordii and identification of cytochrome P450 involved in triptolide biosynthesis.</title>
        <authorList>
            <person name="Tu L."/>
            <person name="Su P."/>
            <person name="Zhang Z."/>
            <person name="Gao L."/>
            <person name="Wang J."/>
            <person name="Hu T."/>
            <person name="Zhou J."/>
            <person name="Zhang Y."/>
            <person name="Zhao Y."/>
            <person name="Liu Y."/>
            <person name="Song Y."/>
            <person name="Tong Y."/>
            <person name="Lu Y."/>
            <person name="Yang J."/>
            <person name="Xu C."/>
            <person name="Jia M."/>
            <person name="Peters R.J."/>
            <person name="Huang L."/>
            <person name="Gao W."/>
        </authorList>
    </citation>
    <scope>NUCLEOTIDE SEQUENCE [LARGE SCALE GENOMIC DNA]</scope>
    <source>
        <strain evidence="3">cv. XIE 37</strain>
        <tissue evidence="2">Leaf</tissue>
    </source>
</reference>
<dbReference type="PANTHER" id="PTHR37175:SF1">
    <property type="entry name" value="CONSTANS-LIKE PROTEIN-RELATED"/>
    <property type="match status" value="1"/>
</dbReference>
<sequence length="202" mass="22400">MLFIQNILVLDSFPQSPAMNHMPVSADPVEDNSAGSDSDTNPDDAPEYYQPISPNDEEDSNSNSETEQLNSDEDHRGSNTSAHGFGNLPNGYSLHQGDNGISSLHLRDTPEEPKNSSSDDDEEEDEENRMRAASDSAMLRAFRENESRRRAPLTPENAMRVREAMRGVSFGGVAPDWARAVPEDQWINQLRRLTPPRGTSNS</sequence>
<evidence type="ECO:0000256" key="1">
    <source>
        <dbReference type="SAM" id="MobiDB-lite"/>
    </source>
</evidence>
<feature type="compositionally biased region" description="Basic and acidic residues" evidence="1">
    <location>
        <begin position="105"/>
        <end position="114"/>
    </location>
</feature>
<comment type="caution">
    <text evidence="2">The sequence shown here is derived from an EMBL/GenBank/DDBJ whole genome shotgun (WGS) entry which is preliminary data.</text>
</comment>
<name>A0A7J7DDS2_TRIWF</name>